<organism evidence="2 3">
    <name type="scientific">Glossina brevipalpis</name>
    <dbReference type="NCBI Taxonomy" id="37001"/>
    <lineage>
        <taxon>Eukaryota</taxon>
        <taxon>Metazoa</taxon>
        <taxon>Ecdysozoa</taxon>
        <taxon>Arthropoda</taxon>
        <taxon>Hexapoda</taxon>
        <taxon>Insecta</taxon>
        <taxon>Pterygota</taxon>
        <taxon>Neoptera</taxon>
        <taxon>Endopterygota</taxon>
        <taxon>Diptera</taxon>
        <taxon>Brachycera</taxon>
        <taxon>Muscomorpha</taxon>
        <taxon>Hippoboscoidea</taxon>
        <taxon>Glossinidae</taxon>
        <taxon>Glossina</taxon>
    </lineage>
</organism>
<proteinExistence type="predicted"/>
<name>A0A1A9WLF8_9MUSC</name>
<dbReference type="Proteomes" id="UP000091820">
    <property type="component" value="Unassembled WGS sequence"/>
</dbReference>
<dbReference type="EnsemblMetazoa" id="GBRI023879-RA">
    <property type="protein sequence ID" value="GBRI023879-PA"/>
    <property type="gene ID" value="GBRI023879"/>
</dbReference>
<keyword evidence="3" id="KW-1185">Reference proteome</keyword>
<feature type="transmembrane region" description="Helical" evidence="1">
    <location>
        <begin position="14"/>
        <end position="36"/>
    </location>
</feature>
<keyword evidence="1" id="KW-1133">Transmembrane helix</keyword>
<evidence type="ECO:0000256" key="1">
    <source>
        <dbReference type="SAM" id="Phobius"/>
    </source>
</evidence>
<reference evidence="2" key="2">
    <citation type="submission" date="2020-05" db="UniProtKB">
        <authorList>
            <consortium name="EnsemblMetazoa"/>
        </authorList>
    </citation>
    <scope>IDENTIFICATION</scope>
    <source>
        <strain evidence="2">IAEA</strain>
    </source>
</reference>
<keyword evidence="1" id="KW-0472">Membrane</keyword>
<evidence type="ECO:0000313" key="2">
    <source>
        <dbReference type="EnsemblMetazoa" id="GBRI023879-PA"/>
    </source>
</evidence>
<evidence type="ECO:0000313" key="3">
    <source>
        <dbReference type="Proteomes" id="UP000091820"/>
    </source>
</evidence>
<protein>
    <submittedName>
        <fullName evidence="2">Uncharacterized protein</fullName>
    </submittedName>
</protein>
<keyword evidence="1" id="KW-0812">Transmembrane</keyword>
<dbReference type="AlphaFoldDB" id="A0A1A9WLF8"/>
<dbReference type="VEuPathDB" id="VectorBase:GBRI023879"/>
<sequence length="109" mass="12470">MYINQQQLEPEQQFVGFTLICINITNVACCLLLYLLPLITILRYLQLLLRVTNCTDGMAQANLYQRCLNNLTSRKVCLNSFRVSSVMLCTNGNASRQKKEQLFVFAENA</sequence>
<accession>A0A1A9WLF8</accession>
<reference evidence="3" key="1">
    <citation type="submission" date="2014-03" db="EMBL/GenBank/DDBJ databases">
        <authorList>
            <person name="Aksoy S."/>
            <person name="Warren W."/>
            <person name="Wilson R.K."/>
        </authorList>
    </citation>
    <scope>NUCLEOTIDE SEQUENCE [LARGE SCALE GENOMIC DNA]</scope>
    <source>
        <strain evidence="3">IAEA</strain>
    </source>
</reference>